<dbReference type="GO" id="GO:0016740">
    <property type="term" value="F:transferase activity"/>
    <property type="evidence" value="ECO:0007669"/>
    <property type="project" value="UniProtKB-KW"/>
</dbReference>
<protein>
    <submittedName>
        <fullName evidence="3">Cytoplasmic tRNA 2-thiolation protein 1</fullName>
    </submittedName>
</protein>
<dbReference type="AlphaFoldDB" id="A0A915D202"/>
<reference evidence="3" key="1">
    <citation type="submission" date="2022-11" db="UniProtKB">
        <authorList>
            <consortium name="WormBaseParasite"/>
        </authorList>
    </citation>
    <scope>IDENTIFICATION</scope>
</reference>
<dbReference type="GO" id="GO:0005739">
    <property type="term" value="C:mitochondrion"/>
    <property type="evidence" value="ECO:0007669"/>
    <property type="project" value="TreeGrafter"/>
</dbReference>
<dbReference type="WBParaSite" id="jg14549">
    <property type="protein sequence ID" value="jg14549"/>
    <property type="gene ID" value="jg14549"/>
</dbReference>
<dbReference type="GO" id="GO:0002143">
    <property type="term" value="P:tRNA wobble position uridine thiolation"/>
    <property type="evidence" value="ECO:0007669"/>
    <property type="project" value="TreeGrafter"/>
</dbReference>
<dbReference type="Gene3D" id="3.40.50.620">
    <property type="entry name" value="HUPs"/>
    <property type="match status" value="1"/>
</dbReference>
<keyword evidence="2" id="KW-1185">Reference proteome</keyword>
<organism evidence="2 3">
    <name type="scientific">Ditylenchus dipsaci</name>
    <dbReference type="NCBI Taxonomy" id="166011"/>
    <lineage>
        <taxon>Eukaryota</taxon>
        <taxon>Metazoa</taxon>
        <taxon>Ecdysozoa</taxon>
        <taxon>Nematoda</taxon>
        <taxon>Chromadorea</taxon>
        <taxon>Rhabditida</taxon>
        <taxon>Tylenchina</taxon>
        <taxon>Tylenchomorpha</taxon>
        <taxon>Sphaerularioidea</taxon>
        <taxon>Anguinidae</taxon>
        <taxon>Anguininae</taxon>
        <taxon>Ditylenchus</taxon>
    </lineage>
</organism>
<dbReference type="SUPFAM" id="SSF52402">
    <property type="entry name" value="Adenine nucleotide alpha hydrolases-like"/>
    <property type="match status" value="1"/>
</dbReference>
<sequence>MVKCTTCERSAKIKTAKTGQLQCVECFLPWFEKDVHETIQQLKLFTPGESIAVGRYSYGLNLILLCIDEGIRGYRDDSIREVKKNEADLGLDLTIVSYKQLYGWTMDDIVSKIGKKNNCTFCGVFRRQALDRGALKVELANWSLDTMLTI</sequence>
<accession>A0A915D202</accession>
<dbReference type="GO" id="GO:0002144">
    <property type="term" value="C:cytosolic tRNA wobble base thiouridylase complex"/>
    <property type="evidence" value="ECO:0007669"/>
    <property type="project" value="TreeGrafter"/>
</dbReference>
<proteinExistence type="predicted"/>
<evidence type="ECO:0000313" key="3">
    <source>
        <dbReference type="WBParaSite" id="jg14549"/>
    </source>
</evidence>
<evidence type="ECO:0000313" key="2">
    <source>
        <dbReference type="Proteomes" id="UP000887574"/>
    </source>
</evidence>
<dbReference type="GO" id="GO:0000049">
    <property type="term" value="F:tRNA binding"/>
    <property type="evidence" value="ECO:0007669"/>
    <property type="project" value="TreeGrafter"/>
</dbReference>
<name>A0A915D202_9BILA</name>
<evidence type="ECO:0000256" key="1">
    <source>
        <dbReference type="ARBA" id="ARBA00022679"/>
    </source>
</evidence>
<keyword evidence="1" id="KW-0808">Transferase</keyword>
<dbReference type="PANTHER" id="PTHR11807:SF12">
    <property type="entry name" value="CYTOPLASMIC TRNA 2-THIOLATION PROTEIN 1"/>
    <property type="match status" value="1"/>
</dbReference>
<dbReference type="Proteomes" id="UP000887574">
    <property type="component" value="Unplaced"/>
</dbReference>
<dbReference type="PANTHER" id="PTHR11807">
    <property type="entry name" value="ATPASES OF THE PP SUPERFAMILY-RELATED"/>
    <property type="match status" value="1"/>
</dbReference>
<dbReference type="InterPro" id="IPR014729">
    <property type="entry name" value="Rossmann-like_a/b/a_fold"/>
</dbReference>